<organism evidence="2 3">
    <name type="scientific">Brevibacillus fulvus</name>
    <dbReference type="NCBI Taxonomy" id="1125967"/>
    <lineage>
        <taxon>Bacteria</taxon>
        <taxon>Bacillati</taxon>
        <taxon>Bacillota</taxon>
        <taxon>Bacilli</taxon>
        <taxon>Bacillales</taxon>
        <taxon>Paenibacillaceae</taxon>
        <taxon>Brevibacillus</taxon>
    </lineage>
</organism>
<evidence type="ECO:0000259" key="1">
    <source>
        <dbReference type="PROSITE" id="PS50878"/>
    </source>
</evidence>
<dbReference type="SUPFAM" id="SSF56672">
    <property type="entry name" value="DNA/RNA polymerases"/>
    <property type="match status" value="1"/>
</dbReference>
<dbReference type="EMBL" id="JAFBEB010000010">
    <property type="protein sequence ID" value="MBM7591188.1"/>
    <property type="molecule type" value="Genomic_DNA"/>
</dbReference>
<dbReference type="PANTHER" id="PTHR34047:SF8">
    <property type="entry name" value="PROTEIN YKFC"/>
    <property type="match status" value="1"/>
</dbReference>
<dbReference type="InterPro" id="IPR000477">
    <property type="entry name" value="RT_dom"/>
</dbReference>
<dbReference type="GO" id="GO:0003964">
    <property type="term" value="F:RNA-directed DNA polymerase activity"/>
    <property type="evidence" value="ECO:0007669"/>
    <property type="project" value="UniProtKB-KW"/>
</dbReference>
<dbReference type="Proteomes" id="UP000717624">
    <property type="component" value="Unassembled WGS sequence"/>
</dbReference>
<evidence type="ECO:0000313" key="2">
    <source>
        <dbReference type="EMBL" id="MBM7591188.1"/>
    </source>
</evidence>
<gene>
    <name evidence="2" type="ORF">JOD01_002815</name>
</gene>
<dbReference type="Pfam" id="PF00078">
    <property type="entry name" value="RVT_1"/>
    <property type="match status" value="1"/>
</dbReference>
<dbReference type="RefSeq" id="WP_239565457.1">
    <property type="nucleotide sequence ID" value="NZ_JAFBEB010000010.1"/>
</dbReference>
<reference evidence="2" key="1">
    <citation type="submission" date="2021-01" db="EMBL/GenBank/DDBJ databases">
        <title>Genomic Encyclopedia of Type Strains, Phase IV (KMG-IV): sequencing the most valuable type-strain genomes for metagenomic binning, comparative biology and taxonomic classification.</title>
        <authorList>
            <person name="Goeker M."/>
        </authorList>
    </citation>
    <scope>NUCLEOTIDE SEQUENCE</scope>
    <source>
        <strain evidence="2">DSM 25523</strain>
    </source>
</reference>
<sequence>MNNAILPSRKDAEMTTLYDQITDFKGLEKSYQQTQKGSRKFRRDAILFSMYAEMNLVTLWQKLKTGAYRVGPYIRFKVYEPKERWVSAPYITDKIVQFAAHVVLQRVYKPVFISDSYACLEGRGTHKAVKQVQHYMRLCKWKHGTGWVVKLDVAKFFYSIDRKILKRLLRKKINCPKTLWLLDQIIDSSPEGEVGLPLGNVTSQDFANIYLNELDQFVKRYLGIKWYIRYMDDVIAIVPTKAEAQELLKRMREFLKKHLRLDTNKKTHTFPLEQGVNAYGFKIWTTHKLVRNQSKRAMKRRIKAMDKKLKAGIIKKKDVQQAVNSWLGHARHSNSYNLAKKVFNKYSYIKVEGERKFGDLQRTSKTRNATKGNYNKT</sequence>
<evidence type="ECO:0000313" key="3">
    <source>
        <dbReference type="Proteomes" id="UP000717624"/>
    </source>
</evidence>
<dbReference type="PROSITE" id="PS50878">
    <property type="entry name" value="RT_POL"/>
    <property type="match status" value="1"/>
</dbReference>
<keyword evidence="2" id="KW-0695">RNA-directed DNA polymerase</keyword>
<keyword evidence="3" id="KW-1185">Reference proteome</keyword>
<dbReference type="InterPro" id="IPR051083">
    <property type="entry name" value="GrpII_Intron_Splice-Mob/Def"/>
</dbReference>
<keyword evidence="2" id="KW-0548">Nucleotidyltransferase</keyword>
<dbReference type="PANTHER" id="PTHR34047">
    <property type="entry name" value="NUCLEAR INTRON MATURASE 1, MITOCHONDRIAL-RELATED"/>
    <property type="match status" value="1"/>
</dbReference>
<dbReference type="AlphaFoldDB" id="A0A938XVE8"/>
<dbReference type="InterPro" id="IPR043502">
    <property type="entry name" value="DNA/RNA_pol_sf"/>
</dbReference>
<proteinExistence type="predicted"/>
<accession>A0A938XVE8</accession>
<feature type="domain" description="Reverse transcriptase" evidence="1">
    <location>
        <begin position="1"/>
        <end position="283"/>
    </location>
</feature>
<protein>
    <submittedName>
        <fullName evidence="2">Retron-type reverse transcriptase</fullName>
    </submittedName>
</protein>
<comment type="caution">
    <text evidence="2">The sequence shown here is derived from an EMBL/GenBank/DDBJ whole genome shotgun (WGS) entry which is preliminary data.</text>
</comment>
<keyword evidence="2" id="KW-0808">Transferase</keyword>
<dbReference type="CDD" id="cd01651">
    <property type="entry name" value="RT_G2_intron"/>
    <property type="match status" value="1"/>
</dbReference>
<name>A0A938XVE8_9BACL</name>